<dbReference type="InterPro" id="IPR036465">
    <property type="entry name" value="vWFA_dom_sf"/>
</dbReference>
<feature type="domain" description="VWFA" evidence="1">
    <location>
        <begin position="7"/>
        <end position="186"/>
    </location>
</feature>
<protein>
    <submittedName>
        <fullName evidence="2">von Willebrand factor type A</fullName>
    </submittedName>
</protein>
<dbReference type="SUPFAM" id="SSF53300">
    <property type="entry name" value="vWA-like"/>
    <property type="match status" value="1"/>
</dbReference>
<dbReference type="EMBL" id="CP001738">
    <property type="protein sequence ID" value="ACY97077.1"/>
    <property type="molecule type" value="Genomic_DNA"/>
</dbReference>
<dbReference type="Gene3D" id="3.40.50.410">
    <property type="entry name" value="von Willebrand factor, type A domain"/>
    <property type="match status" value="1"/>
</dbReference>
<dbReference type="Pfam" id="PF00092">
    <property type="entry name" value="VWA"/>
    <property type="match status" value="1"/>
</dbReference>
<reference evidence="2 3" key="1">
    <citation type="journal article" date="2011" name="Stand. Genomic Sci.">
        <title>Complete genome sequence of Thermomonospora curvata type strain (B9).</title>
        <authorList>
            <person name="Chertkov O."/>
            <person name="Sikorski J."/>
            <person name="Nolan M."/>
            <person name="Lapidus A."/>
            <person name="Lucas S."/>
            <person name="Del Rio T.G."/>
            <person name="Tice H."/>
            <person name="Cheng J.F."/>
            <person name="Goodwin L."/>
            <person name="Pitluck S."/>
            <person name="Liolios K."/>
            <person name="Ivanova N."/>
            <person name="Mavromatis K."/>
            <person name="Mikhailova N."/>
            <person name="Ovchinnikova G."/>
            <person name="Pati A."/>
            <person name="Chen A."/>
            <person name="Palaniappan K."/>
            <person name="Djao O.D."/>
            <person name="Land M."/>
            <person name="Hauser L."/>
            <person name="Chang Y.J."/>
            <person name="Jeffries C.D."/>
            <person name="Brettin T."/>
            <person name="Han C."/>
            <person name="Detter J.C."/>
            <person name="Rohde M."/>
            <person name="Goker M."/>
            <person name="Woyke T."/>
            <person name="Bristow J."/>
            <person name="Eisen J.A."/>
            <person name="Markowitz V."/>
            <person name="Hugenholtz P."/>
            <person name="Klenk H.P."/>
            <person name="Kyrpides N.C."/>
        </authorList>
    </citation>
    <scope>NUCLEOTIDE SEQUENCE [LARGE SCALE GENOMIC DNA]</scope>
    <source>
        <strain evidence="3">ATCC 19995 / DSM 43183 / JCM 3096 / KCTC 9072 / NBRC 15933 / NCIMB 10081 / Henssen B9</strain>
    </source>
</reference>
<dbReference type="eggNOG" id="COG4245">
    <property type="taxonomic scope" value="Bacteria"/>
</dbReference>
<dbReference type="PROSITE" id="PS50234">
    <property type="entry name" value="VWFA"/>
    <property type="match status" value="1"/>
</dbReference>
<dbReference type="SMART" id="SM00327">
    <property type="entry name" value="VWA"/>
    <property type="match status" value="1"/>
</dbReference>
<evidence type="ECO:0000259" key="1">
    <source>
        <dbReference type="PROSITE" id="PS50234"/>
    </source>
</evidence>
<dbReference type="HOGENOM" id="CLU_106579_0_0_11"/>
<accession>D1AAR7</accession>
<dbReference type="OrthoDB" id="9806395at2"/>
<dbReference type="KEGG" id="tcu:Tcur_1498"/>
<organism evidence="2 3">
    <name type="scientific">Thermomonospora curvata (strain ATCC 19995 / DSM 43183 / JCM 3096 / KCTC 9072 / NBRC 15933 / NCIMB 10081 / Henssen B9)</name>
    <dbReference type="NCBI Taxonomy" id="471852"/>
    <lineage>
        <taxon>Bacteria</taxon>
        <taxon>Bacillati</taxon>
        <taxon>Actinomycetota</taxon>
        <taxon>Actinomycetes</taxon>
        <taxon>Streptosporangiales</taxon>
        <taxon>Thermomonosporaceae</taxon>
        <taxon>Thermomonospora</taxon>
    </lineage>
</organism>
<keyword evidence="3" id="KW-1185">Reference proteome</keyword>
<dbReference type="Proteomes" id="UP000001918">
    <property type="component" value="Chromosome"/>
</dbReference>
<dbReference type="InterPro" id="IPR002035">
    <property type="entry name" value="VWF_A"/>
</dbReference>
<dbReference type="RefSeq" id="WP_012851861.1">
    <property type="nucleotide sequence ID" value="NC_013510.1"/>
</dbReference>
<dbReference type="AlphaFoldDB" id="D1AAR7"/>
<gene>
    <name evidence="2" type="ordered locus">Tcur_1498</name>
</gene>
<proteinExistence type="predicted"/>
<dbReference type="STRING" id="471852.Tcur_1498"/>
<sequence>MSEQILPFYLVCDESYSMAGNPLQEINDQLPQIVTEIASNPTVADKARLCIISFSDTAEVLLPLADLNDVHQVPQLAPKGATSYGAAFTLLRDTIERDIRDLKAAGHVPFRPTVFFLTDGQPTDSDWATAHQRLTAKDFGPRPTILAFGFGDVRPETLRAVATFRAFIANGELDPRNALREFAKQLLNSVVSSAVASSAAFSANPNAGAQMVFPDQVKGYTVLEADRV</sequence>
<evidence type="ECO:0000313" key="3">
    <source>
        <dbReference type="Proteomes" id="UP000001918"/>
    </source>
</evidence>
<name>D1AAR7_THECD</name>
<evidence type="ECO:0000313" key="2">
    <source>
        <dbReference type="EMBL" id="ACY97077.1"/>
    </source>
</evidence>